<comment type="similarity">
    <text evidence="1">Belongs to the transferase hexapeptide repeat family.</text>
</comment>
<keyword evidence="2" id="KW-0808">Transferase</keyword>
<dbReference type="InterPro" id="IPR041561">
    <property type="entry name" value="PglD_N"/>
</dbReference>
<dbReference type="SUPFAM" id="SSF51161">
    <property type="entry name" value="Trimeric LpxA-like enzymes"/>
    <property type="match status" value="1"/>
</dbReference>
<keyword evidence="3" id="KW-0677">Repeat</keyword>
<feature type="domain" description="PglD N-terminal" evidence="5">
    <location>
        <begin position="2"/>
        <end position="77"/>
    </location>
</feature>
<gene>
    <name evidence="6" type="ORF">ACFOWM_07355</name>
</gene>
<dbReference type="NCBIfam" id="TIGR03570">
    <property type="entry name" value="NeuD_NnaD"/>
    <property type="match status" value="1"/>
</dbReference>
<protein>
    <submittedName>
        <fullName evidence="6">NeuD/PglB/VioB family sugar acetyltransferase</fullName>
    </submittedName>
</protein>
<organism evidence="6 7">
    <name type="scientific">Ferruginibacter yonginensis</name>
    <dbReference type="NCBI Taxonomy" id="1310416"/>
    <lineage>
        <taxon>Bacteria</taxon>
        <taxon>Pseudomonadati</taxon>
        <taxon>Bacteroidota</taxon>
        <taxon>Chitinophagia</taxon>
        <taxon>Chitinophagales</taxon>
        <taxon>Chitinophagaceae</taxon>
        <taxon>Ferruginibacter</taxon>
    </lineage>
</organism>
<proteinExistence type="inferred from homology"/>
<reference evidence="7" key="1">
    <citation type="journal article" date="2019" name="Int. J. Syst. Evol. Microbiol.">
        <title>The Global Catalogue of Microorganisms (GCM) 10K type strain sequencing project: providing services to taxonomists for standard genome sequencing and annotation.</title>
        <authorList>
            <consortium name="The Broad Institute Genomics Platform"/>
            <consortium name="The Broad Institute Genome Sequencing Center for Infectious Disease"/>
            <person name="Wu L."/>
            <person name="Ma J."/>
        </authorList>
    </citation>
    <scope>NUCLEOTIDE SEQUENCE [LARGE SCALE GENOMIC DNA]</scope>
    <source>
        <strain evidence="7">CECT 8289</strain>
    </source>
</reference>
<dbReference type="Gene3D" id="3.40.50.20">
    <property type="match status" value="1"/>
</dbReference>
<accession>A0ABV8QSF5</accession>
<evidence type="ECO:0000313" key="6">
    <source>
        <dbReference type="EMBL" id="MFC4262687.1"/>
    </source>
</evidence>
<keyword evidence="7" id="KW-1185">Reference proteome</keyword>
<evidence type="ECO:0000313" key="7">
    <source>
        <dbReference type="Proteomes" id="UP001595907"/>
    </source>
</evidence>
<evidence type="ECO:0000256" key="2">
    <source>
        <dbReference type="ARBA" id="ARBA00022679"/>
    </source>
</evidence>
<dbReference type="PROSITE" id="PS00101">
    <property type="entry name" value="HEXAPEP_TRANSFERASES"/>
    <property type="match status" value="1"/>
</dbReference>
<dbReference type="InterPro" id="IPR020019">
    <property type="entry name" value="AcTrfase_PglD-like"/>
</dbReference>
<dbReference type="InterPro" id="IPR018357">
    <property type="entry name" value="Hexapep_transf_CS"/>
</dbReference>
<dbReference type="EMBL" id="JBHSCZ010000002">
    <property type="protein sequence ID" value="MFC4262687.1"/>
    <property type="molecule type" value="Genomic_DNA"/>
</dbReference>
<evidence type="ECO:0000256" key="1">
    <source>
        <dbReference type="ARBA" id="ARBA00007274"/>
    </source>
</evidence>
<dbReference type="Pfam" id="PF00132">
    <property type="entry name" value="Hexapep"/>
    <property type="match status" value="1"/>
</dbReference>
<evidence type="ECO:0000256" key="4">
    <source>
        <dbReference type="ARBA" id="ARBA00023315"/>
    </source>
</evidence>
<dbReference type="Proteomes" id="UP001595907">
    <property type="component" value="Unassembled WGS sequence"/>
</dbReference>
<evidence type="ECO:0000259" key="5">
    <source>
        <dbReference type="Pfam" id="PF17836"/>
    </source>
</evidence>
<sequence length="201" mass="21209">MIIIGYSGHSYVVCSILNAMGYKVDAYCDAEEKSNNPFKLKYLGEEDSVHALKQLACNPFFISIGNNNIRAIIQEKLRANNLFPINAIHPSAIIDNTAIIQPYGVMVSAGCIINAMAKINIGVICNTGCIIEHECNIGDFVHIGPGAVLCGNVTVGKNSFIGASAVIKQGITLGNNVIVGAGAVVVKNVPDNVIVRGNPAV</sequence>
<dbReference type="InterPro" id="IPR050179">
    <property type="entry name" value="Trans_hexapeptide_repeat"/>
</dbReference>
<dbReference type="PANTHER" id="PTHR43300">
    <property type="entry name" value="ACETYLTRANSFERASE"/>
    <property type="match status" value="1"/>
</dbReference>
<dbReference type="Gene3D" id="2.160.10.10">
    <property type="entry name" value="Hexapeptide repeat proteins"/>
    <property type="match status" value="1"/>
</dbReference>
<comment type="caution">
    <text evidence="6">The sequence shown here is derived from an EMBL/GenBank/DDBJ whole genome shotgun (WGS) entry which is preliminary data.</text>
</comment>
<dbReference type="CDD" id="cd03360">
    <property type="entry name" value="LbH_AT_putative"/>
    <property type="match status" value="1"/>
</dbReference>
<dbReference type="InterPro" id="IPR001451">
    <property type="entry name" value="Hexapep"/>
</dbReference>
<dbReference type="RefSeq" id="WP_379708377.1">
    <property type="nucleotide sequence ID" value="NZ_JBHSCZ010000002.1"/>
</dbReference>
<dbReference type="PANTHER" id="PTHR43300:SF7">
    <property type="entry name" value="UDP-N-ACETYLBACILLOSAMINE N-ACETYLTRANSFERASE"/>
    <property type="match status" value="1"/>
</dbReference>
<evidence type="ECO:0000256" key="3">
    <source>
        <dbReference type="ARBA" id="ARBA00022737"/>
    </source>
</evidence>
<name>A0ABV8QSF5_9BACT</name>
<dbReference type="InterPro" id="IPR011004">
    <property type="entry name" value="Trimer_LpxA-like_sf"/>
</dbReference>
<dbReference type="Pfam" id="PF17836">
    <property type="entry name" value="PglD_N"/>
    <property type="match status" value="1"/>
</dbReference>
<keyword evidence="4" id="KW-0012">Acyltransferase</keyword>